<reference evidence="1" key="1">
    <citation type="submission" date="2023-05" db="EMBL/GenBank/DDBJ databases">
        <authorList>
            <person name="Stuckert A."/>
        </authorList>
    </citation>
    <scope>NUCLEOTIDE SEQUENCE</scope>
</reference>
<keyword evidence="2" id="KW-1185">Reference proteome</keyword>
<protein>
    <submittedName>
        <fullName evidence="1">Uncharacterized protein</fullName>
    </submittedName>
</protein>
<dbReference type="EMBL" id="CATNWA010016763">
    <property type="protein sequence ID" value="CAI9595189.1"/>
    <property type="molecule type" value="Genomic_DNA"/>
</dbReference>
<evidence type="ECO:0000313" key="2">
    <source>
        <dbReference type="Proteomes" id="UP001162483"/>
    </source>
</evidence>
<organism evidence="1 2">
    <name type="scientific">Staurois parvus</name>
    <dbReference type="NCBI Taxonomy" id="386267"/>
    <lineage>
        <taxon>Eukaryota</taxon>
        <taxon>Metazoa</taxon>
        <taxon>Chordata</taxon>
        <taxon>Craniata</taxon>
        <taxon>Vertebrata</taxon>
        <taxon>Euteleostomi</taxon>
        <taxon>Amphibia</taxon>
        <taxon>Batrachia</taxon>
        <taxon>Anura</taxon>
        <taxon>Neobatrachia</taxon>
        <taxon>Ranoidea</taxon>
        <taxon>Ranidae</taxon>
        <taxon>Staurois</taxon>
    </lineage>
</organism>
<evidence type="ECO:0000313" key="1">
    <source>
        <dbReference type="EMBL" id="CAI9595189.1"/>
    </source>
</evidence>
<proteinExistence type="predicted"/>
<gene>
    <name evidence="1" type="ORF">SPARVUS_LOCUS11847654</name>
</gene>
<comment type="caution">
    <text evidence="1">The sequence shown here is derived from an EMBL/GenBank/DDBJ whole genome shotgun (WGS) entry which is preliminary data.</text>
</comment>
<accession>A0ABN9FF22</accession>
<sequence length="82" mass="9287">MEQSEIEEIDWLTEKWVYLAATNVDGNIRILEKKYEGSLSSTENGSLIFNELTKKKNHGVYRACILSNKGKNSGAKVPGRHF</sequence>
<dbReference type="Proteomes" id="UP001162483">
    <property type="component" value="Unassembled WGS sequence"/>
</dbReference>
<name>A0ABN9FF22_9NEOB</name>